<organism evidence="2">
    <name type="scientific">uncultured Chloroflexota bacterium</name>
    <dbReference type="NCBI Taxonomy" id="166587"/>
    <lineage>
        <taxon>Bacteria</taxon>
        <taxon>Bacillati</taxon>
        <taxon>Chloroflexota</taxon>
        <taxon>environmental samples</taxon>
    </lineage>
</organism>
<dbReference type="EMBL" id="CADCTC010000281">
    <property type="protein sequence ID" value="CAA9298195.1"/>
    <property type="molecule type" value="Genomic_DNA"/>
</dbReference>
<accession>A0A6J4K7Y8</accession>
<evidence type="ECO:0000256" key="1">
    <source>
        <dbReference type="SAM" id="MobiDB-lite"/>
    </source>
</evidence>
<protein>
    <submittedName>
        <fullName evidence="2">Uncharacterized protein</fullName>
    </submittedName>
</protein>
<feature type="region of interest" description="Disordered" evidence="1">
    <location>
        <begin position="25"/>
        <end position="66"/>
    </location>
</feature>
<reference evidence="2" key="1">
    <citation type="submission" date="2020-02" db="EMBL/GenBank/DDBJ databases">
        <authorList>
            <person name="Meier V. D."/>
        </authorList>
    </citation>
    <scope>NUCLEOTIDE SEQUENCE</scope>
    <source>
        <strain evidence="2">AVDCRST_MAG77</strain>
    </source>
</reference>
<name>A0A6J4K7Y8_9CHLR</name>
<feature type="non-terminal residue" evidence="2">
    <location>
        <position position="66"/>
    </location>
</feature>
<proteinExistence type="predicted"/>
<sequence length="66" mass="7145">ASRLRPPAPSPPVLEEHLLRLWPWPSAGHLGAHSDVRDGPAQESRPCAHRGKEPPASRRRGGGDTL</sequence>
<gene>
    <name evidence="2" type="ORF">AVDCRST_MAG77-5354</name>
</gene>
<evidence type="ECO:0000313" key="2">
    <source>
        <dbReference type="EMBL" id="CAA9298195.1"/>
    </source>
</evidence>
<feature type="non-terminal residue" evidence="2">
    <location>
        <position position="1"/>
    </location>
</feature>
<dbReference type="AlphaFoldDB" id="A0A6J4K7Y8"/>